<accession>A0A8C5NMZ4</accession>
<reference evidence="2" key="2">
    <citation type="submission" date="2025-09" db="UniProtKB">
        <authorList>
            <consortium name="Ensembl"/>
        </authorList>
    </citation>
    <scope>IDENTIFICATION</scope>
</reference>
<feature type="region of interest" description="Disordered" evidence="1">
    <location>
        <begin position="1"/>
        <end position="45"/>
    </location>
</feature>
<dbReference type="PANTHER" id="PTHR14058:SF5">
    <property type="entry name" value="AMYLOID BETA PRECURSOR PROTEIN BINDING FAMILY B MEMBER 1"/>
    <property type="match status" value="1"/>
</dbReference>
<proteinExistence type="predicted"/>
<dbReference type="AlphaFoldDB" id="A0A8C5NMZ4"/>
<feature type="compositionally biased region" description="Polar residues" evidence="1">
    <location>
        <begin position="32"/>
        <end position="45"/>
    </location>
</feature>
<reference evidence="2" key="1">
    <citation type="submission" date="2025-08" db="UniProtKB">
        <authorList>
            <consortium name="Ensembl"/>
        </authorList>
    </citation>
    <scope>IDENTIFICATION</scope>
</reference>
<dbReference type="InterPro" id="IPR036020">
    <property type="entry name" value="WW_dom_sf"/>
</dbReference>
<protein>
    <submittedName>
        <fullName evidence="2">Uncharacterized protein</fullName>
    </submittedName>
</protein>
<dbReference type="Ensembl" id="ENSJHYT00000014009.1">
    <property type="protein sequence ID" value="ENSJHYP00000011598.1"/>
    <property type="gene ID" value="ENSJHYG00000009045.1"/>
</dbReference>
<organism evidence="2 3">
    <name type="scientific">Junco hyemalis</name>
    <name type="common">Dark-eyed junco</name>
    <dbReference type="NCBI Taxonomy" id="40217"/>
    <lineage>
        <taxon>Eukaryota</taxon>
        <taxon>Metazoa</taxon>
        <taxon>Chordata</taxon>
        <taxon>Craniata</taxon>
        <taxon>Vertebrata</taxon>
        <taxon>Euteleostomi</taxon>
        <taxon>Archelosauria</taxon>
        <taxon>Archosauria</taxon>
        <taxon>Dinosauria</taxon>
        <taxon>Saurischia</taxon>
        <taxon>Theropoda</taxon>
        <taxon>Coelurosauria</taxon>
        <taxon>Aves</taxon>
        <taxon>Neognathae</taxon>
        <taxon>Neoaves</taxon>
        <taxon>Telluraves</taxon>
        <taxon>Australaves</taxon>
        <taxon>Passeriformes</taxon>
        <taxon>Passerellidae</taxon>
        <taxon>Junco</taxon>
    </lineage>
</organism>
<dbReference type="GO" id="GO:0006355">
    <property type="term" value="P:regulation of DNA-templated transcription"/>
    <property type="evidence" value="ECO:0007669"/>
    <property type="project" value="TreeGrafter"/>
</dbReference>
<dbReference type="Proteomes" id="UP000694408">
    <property type="component" value="Unplaced"/>
</dbReference>
<sequence length="86" mass="9308">MRVQDTSGTYYWHVPTGTTQWEPPGAPHETPSDGSTPTEGPLQLSWTSFAPAETFNNGDLWKVRGAGGWERVGGQCPPNPTEPPCP</sequence>
<keyword evidence="3" id="KW-1185">Reference proteome</keyword>
<dbReference type="SUPFAM" id="SSF51045">
    <property type="entry name" value="WW domain"/>
    <property type="match status" value="1"/>
</dbReference>
<dbReference type="GO" id="GO:0005634">
    <property type="term" value="C:nucleus"/>
    <property type="evidence" value="ECO:0007669"/>
    <property type="project" value="TreeGrafter"/>
</dbReference>
<dbReference type="InterPro" id="IPR039576">
    <property type="entry name" value="APBB1/2/3"/>
</dbReference>
<evidence type="ECO:0000313" key="2">
    <source>
        <dbReference type="Ensembl" id="ENSJHYP00000011598.1"/>
    </source>
</evidence>
<dbReference type="GO" id="GO:0005737">
    <property type="term" value="C:cytoplasm"/>
    <property type="evidence" value="ECO:0007669"/>
    <property type="project" value="TreeGrafter"/>
</dbReference>
<evidence type="ECO:0000313" key="3">
    <source>
        <dbReference type="Proteomes" id="UP000694408"/>
    </source>
</evidence>
<name>A0A8C5NMZ4_JUNHY</name>
<dbReference type="PANTHER" id="PTHR14058">
    <property type="entry name" value="AMYLOID BETA A4 PRECURSOR PROTEIN-BINDING FAMILY B"/>
    <property type="match status" value="1"/>
</dbReference>
<dbReference type="GO" id="GO:0001540">
    <property type="term" value="F:amyloid-beta binding"/>
    <property type="evidence" value="ECO:0007669"/>
    <property type="project" value="InterPro"/>
</dbReference>
<evidence type="ECO:0000256" key="1">
    <source>
        <dbReference type="SAM" id="MobiDB-lite"/>
    </source>
</evidence>
<dbReference type="Gene3D" id="2.20.70.10">
    <property type="match status" value="1"/>
</dbReference>